<dbReference type="AlphaFoldDB" id="A0A9P8L0C0"/>
<name>A0A9P8L0C0_9PEZI</name>
<comment type="caution">
    <text evidence="8">The sequence shown here is derived from an EMBL/GenBank/DDBJ whole genome shotgun (WGS) entry which is preliminary data.</text>
</comment>
<reference evidence="8" key="1">
    <citation type="submission" date="2021-03" db="EMBL/GenBank/DDBJ databases">
        <title>Comparative genomics and phylogenomic investigation of the class Geoglossomycetes provide insights into ecological specialization and systematics.</title>
        <authorList>
            <person name="Melie T."/>
            <person name="Pirro S."/>
            <person name="Miller A.N."/>
            <person name="Quandt A."/>
        </authorList>
    </citation>
    <scope>NUCLEOTIDE SEQUENCE</scope>
    <source>
        <strain evidence="8">GBOQ0MN5Z8</strain>
    </source>
</reference>
<evidence type="ECO:0000256" key="4">
    <source>
        <dbReference type="ARBA" id="ARBA00023136"/>
    </source>
</evidence>
<dbReference type="Pfam" id="PF00083">
    <property type="entry name" value="Sugar_tr"/>
    <property type="match status" value="2"/>
</dbReference>
<feature type="domain" description="Major facilitator superfamily (MFS) profile" evidence="7">
    <location>
        <begin position="1"/>
        <end position="515"/>
    </location>
</feature>
<dbReference type="Proteomes" id="UP000698800">
    <property type="component" value="Unassembled WGS sequence"/>
</dbReference>
<dbReference type="GO" id="GO:0016020">
    <property type="term" value="C:membrane"/>
    <property type="evidence" value="ECO:0007669"/>
    <property type="project" value="UniProtKB-SubCell"/>
</dbReference>
<dbReference type="PROSITE" id="PS50850">
    <property type="entry name" value="MFS"/>
    <property type="match status" value="1"/>
</dbReference>
<evidence type="ECO:0000313" key="9">
    <source>
        <dbReference type="Proteomes" id="UP000698800"/>
    </source>
</evidence>
<keyword evidence="3 6" id="KW-1133">Transmembrane helix</keyword>
<dbReference type="InterPro" id="IPR036259">
    <property type="entry name" value="MFS_trans_sf"/>
</dbReference>
<accession>A0A9P8L0C0</accession>
<evidence type="ECO:0000256" key="1">
    <source>
        <dbReference type="ARBA" id="ARBA00004141"/>
    </source>
</evidence>
<keyword evidence="2 6" id="KW-0812">Transmembrane</keyword>
<proteinExistence type="predicted"/>
<dbReference type="GO" id="GO:0022857">
    <property type="term" value="F:transmembrane transporter activity"/>
    <property type="evidence" value="ECO:0007669"/>
    <property type="project" value="InterPro"/>
</dbReference>
<dbReference type="OrthoDB" id="433512at2759"/>
<dbReference type="PROSITE" id="PS00217">
    <property type="entry name" value="SUGAR_TRANSPORT_2"/>
    <property type="match status" value="1"/>
</dbReference>
<comment type="subcellular location">
    <subcellularLocation>
        <location evidence="1">Membrane</location>
        <topology evidence="1">Multi-pass membrane protein</topology>
    </subcellularLocation>
</comment>
<gene>
    <name evidence="8" type="ORF">FGG08_003720</name>
</gene>
<dbReference type="Gene3D" id="1.20.1250.20">
    <property type="entry name" value="MFS general substrate transporter like domains"/>
    <property type="match status" value="3"/>
</dbReference>
<dbReference type="SUPFAM" id="SSF103473">
    <property type="entry name" value="MFS general substrate transporter"/>
    <property type="match status" value="1"/>
</dbReference>
<evidence type="ECO:0000256" key="6">
    <source>
        <dbReference type="SAM" id="Phobius"/>
    </source>
</evidence>
<evidence type="ECO:0000259" key="7">
    <source>
        <dbReference type="PROSITE" id="PS50850"/>
    </source>
</evidence>
<feature type="transmembrane region" description="Helical" evidence="6">
    <location>
        <begin position="20"/>
        <end position="41"/>
    </location>
</feature>
<sequence length="549" mass="60081">MILPMLSIVFWKGQMPLNVTTIFNSATLLGTVVGQVTFGVLADRYGRKKMYGLELLIVIFATLALALSSRGTANSINIVGWLAFWRLLVGFGIGGDYPLSAVITAEFAPRKHRARMLAAVFFMQPVGQLIANIVAIVSTAAYHHYISHDADPLDCTGECLQTTDKIWRWVAGIGAIPPAIAVLFRLFIPESPRYMLEVEMDSGTAVHDSNRYYRRSSVGDVEELTVIDNAQTTEMHLANQPPHQPDLQHQNDEIREYRAHLTVPPEPAGFASSSTQGSSGEIKDSVTVVGTAATSLRRSASIHSNGSVLSAISSIPPDPASEATNSQPAERPRARKPTWKQYQTGFYKYFIEDGNWTDLAGTASTWLLLDFSFYFLGVNSSQIIANIWGTSDTATVYEILMQNGWRALITTSIGAMVGGAIIIPMLFFNLGPNTTTFMIPAEVFPTQFRATCHGISAASGKVGSILAQIFLAYTKFNHKGVTDEHSTWLGWVLVVFTVFMISGAAITHFWVPNPCNIRGSSRSLETLALGKAHRKRLEEAERLADVNGS</sequence>
<feature type="transmembrane region" description="Helical" evidence="6">
    <location>
        <begin position="83"/>
        <end position="105"/>
    </location>
</feature>
<evidence type="ECO:0000256" key="2">
    <source>
        <dbReference type="ARBA" id="ARBA00022692"/>
    </source>
</evidence>
<protein>
    <recommendedName>
        <fullName evidence="7">Major facilitator superfamily (MFS) profile domain-containing protein</fullName>
    </recommendedName>
</protein>
<evidence type="ECO:0000256" key="5">
    <source>
        <dbReference type="SAM" id="MobiDB-lite"/>
    </source>
</evidence>
<feature type="transmembrane region" description="Helical" evidence="6">
    <location>
        <begin position="407"/>
        <end position="428"/>
    </location>
</feature>
<dbReference type="InterPro" id="IPR005829">
    <property type="entry name" value="Sugar_transporter_CS"/>
</dbReference>
<feature type="transmembrane region" description="Helical" evidence="6">
    <location>
        <begin position="117"/>
        <end position="146"/>
    </location>
</feature>
<keyword evidence="9" id="KW-1185">Reference proteome</keyword>
<feature type="transmembrane region" description="Helical" evidence="6">
    <location>
        <begin position="488"/>
        <end position="511"/>
    </location>
</feature>
<feature type="transmembrane region" description="Helical" evidence="6">
    <location>
        <begin position="166"/>
        <end position="188"/>
    </location>
</feature>
<evidence type="ECO:0000256" key="3">
    <source>
        <dbReference type="ARBA" id="ARBA00022989"/>
    </source>
</evidence>
<dbReference type="PANTHER" id="PTHR24064">
    <property type="entry name" value="SOLUTE CARRIER FAMILY 22 MEMBER"/>
    <property type="match status" value="1"/>
</dbReference>
<feature type="transmembrane region" description="Helical" evidence="6">
    <location>
        <begin position="53"/>
        <end position="71"/>
    </location>
</feature>
<dbReference type="InterPro" id="IPR005828">
    <property type="entry name" value="MFS_sugar_transport-like"/>
</dbReference>
<feature type="region of interest" description="Disordered" evidence="5">
    <location>
        <begin position="311"/>
        <end position="336"/>
    </location>
</feature>
<evidence type="ECO:0000313" key="8">
    <source>
        <dbReference type="EMBL" id="KAH0541837.1"/>
    </source>
</evidence>
<organism evidence="8 9">
    <name type="scientific">Glutinoglossum americanum</name>
    <dbReference type="NCBI Taxonomy" id="1670608"/>
    <lineage>
        <taxon>Eukaryota</taxon>
        <taxon>Fungi</taxon>
        <taxon>Dikarya</taxon>
        <taxon>Ascomycota</taxon>
        <taxon>Pezizomycotina</taxon>
        <taxon>Geoglossomycetes</taxon>
        <taxon>Geoglossales</taxon>
        <taxon>Geoglossaceae</taxon>
        <taxon>Glutinoglossum</taxon>
    </lineage>
</organism>
<dbReference type="EMBL" id="JAGHQL010000067">
    <property type="protein sequence ID" value="KAH0541837.1"/>
    <property type="molecule type" value="Genomic_DNA"/>
</dbReference>
<keyword evidence="4 6" id="KW-0472">Membrane</keyword>
<dbReference type="InterPro" id="IPR020846">
    <property type="entry name" value="MFS_dom"/>
</dbReference>